<feature type="non-terminal residue" evidence="1">
    <location>
        <position position="1"/>
    </location>
</feature>
<organism evidence="1 2">
    <name type="scientific">Homarus americanus</name>
    <name type="common">American lobster</name>
    <dbReference type="NCBI Taxonomy" id="6706"/>
    <lineage>
        <taxon>Eukaryota</taxon>
        <taxon>Metazoa</taxon>
        <taxon>Ecdysozoa</taxon>
        <taxon>Arthropoda</taxon>
        <taxon>Crustacea</taxon>
        <taxon>Multicrustacea</taxon>
        <taxon>Malacostraca</taxon>
        <taxon>Eumalacostraca</taxon>
        <taxon>Eucarida</taxon>
        <taxon>Decapoda</taxon>
        <taxon>Pleocyemata</taxon>
        <taxon>Astacidea</taxon>
        <taxon>Nephropoidea</taxon>
        <taxon>Nephropidae</taxon>
        <taxon>Homarus</taxon>
    </lineage>
</organism>
<comment type="caution">
    <text evidence="1">The sequence shown here is derived from an EMBL/GenBank/DDBJ whole genome shotgun (WGS) entry which is preliminary data.</text>
</comment>
<evidence type="ECO:0000313" key="1">
    <source>
        <dbReference type="EMBL" id="KAG7178213.1"/>
    </source>
</evidence>
<evidence type="ECO:0000313" key="2">
    <source>
        <dbReference type="Proteomes" id="UP000747542"/>
    </source>
</evidence>
<sequence>LGKVALRHDRYSSIRPAGGPLALAPPHDASTREILPGVFMQVELAKYLVLCIMEGKPVMDLDIFILTGKEPKIFTQQDGSPLVEVSSPKESALLCALSEVPGAPVFCTSHATFNQCRGMVFSKQLLWYSEKLLAELQVQKVVKVNSFHKKENGTLNHTPILLLTFECFKIPTSIKVAWIFQGETICPKLWTMLQLSDVRPSQLHFEAHPASSSGCDQFRIKKELLNICMRDNMSFAEARSTALKFISSHDDNYAQARQTVAGTPPRESSVAVLNSAPPPEYATKPQTSPVVAQVHMDEAGTSATPHLSSTSHPGTTRISAKCNLGSSKSLEVDDPPNKISMMPTDPLPEVSGDKTPAKVELAAGTPDMDHLSIFHLGSHLQGLTMMTSGSGDHYPILLSSPEVLPTPQVPCWWLDKMDWDLFKELVKVDKNIEEFPSADEAVEYLASLFQGAVLRVNDGSLVATPLEVADLFATEFADLSSMATRSSEFKCVSGVEESQTLDFVVGRGETFIIMFSLKEVRAALSLTGDTSPGPDDIPFSMLSHLEVEAQTFLLELCNRI</sequence>
<reference evidence="1" key="1">
    <citation type="journal article" date="2021" name="Sci. Adv.">
        <title>The American lobster genome reveals insights on longevity, neural, and immune adaptations.</title>
        <authorList>
            <person name="Polinski J.M."/>
            <person name="Zimin A.V."/>
            <person name="Clark K.F."/>
            <person name="Kohn A.B."/>
            <person name="Sadowski N."/>
            <person name="Timp W."/>
            <person name="Ptitsyn A."/>
            <person name="Khanna P."/>
            <person name="Romanova D.Y."/>
            <person name="Williams P."/>
            <person name="Greenwood S.J."/>
            <person name="Moroz L.L."/>
            <person name="Walt D.R."/>
            <person name="Bodnar A.G."/>
        </authorList>
    </citation>
    <scope>NUCLEOTIDE SEQUENCE</scope>
    <source>
        <strain evidence="1">GMGI-L3</strain>
    </source>
</reference>
<gene>
    <name evidence="1" type="ORF">Hamer_G004022</name>
</gene>
<name>A0A8J5NGR7_HOMAM</name>
<feature type="non-terminal residue" evidence="1">
    <location>
        <position position="560"/>
    </location>
</feature>
<accession>A0A8J5NGR7</accession>
<protein>
    <submittedName>
        <fullName evidence="1">Uncharacterized protein</fullName>
    </submittedName>
</protein>
<dbReference type="EMBL" id="JAHLQT010000697">
    <property type="protein sequence ID" value="KAG7178213.1"/>
    <property type="molecule type" value="Genomic_DNA"/>
</dbReference>
<dbReference type="AlphaFoldDB" id="A0A8J5NGR7"/>
<dbReference type="Proteomes" id="UP000747542">
    <property type="component" value="Unassembled WGS sequence"/>
</dbReference>
<proteinExistence type="predicted"/>
<keyword evidence="2" id="KW-1185">Reference proteome</keyword>